<dbReference type="SUPFAM" id="SSF47473">
    <property type="entry name" value="EF-hand"/>
    <property type="match status" value="1"/>
</dbReference>
<evidence type="ECO:0000313" key="1">
    <source>
        <dbReference type="EMBL" id="KAG8173670.1"/>
    </source>
</evidence>
<comment type="caution">
    <text evidence="1">The sequence shown here is derived from an EMBL/GenBank/DDBJ whole genome shotgun (WGS) entry which is preliminary data.</text>
</comment>
<keyword evidence="2" id="KW-1185">Reference proteome</keyword>
<proteinExistence type="predicted"/>
<dbReference type="InterPro" id="IPR011992">
    <property type="entry name" value="EF-hand-dom_pair"/>
</dbReference>
<organism evidence="1 2">
    <name type="scientific">Oedothorax gibbosus</name>
    <dbReference type="NCBI Taxonomy" id="931172"/>
    <lineage>
        <taxon>Eukaryota</taxon>
        <taxon>Metazoa</taxon>
        <taxon>Ecdysozoa</taxon>
        <taxon>Arthropoda</taxon>
        <taxon>Chelicerata</taxon>
        <taxon>Arachnida</taxon>
        <taxon>Araneae</taxon>
        <taxon>Araneomorphae</taxon>
        <taxon>Entelegynae</taxon>
        <taxon>Araneoidea</taxon>
        <taxon>Linyphiidae</taxon>
        <taxon>Erigoninae</taxon>
        <taxon>Oedothorax</taxon>
    </lineage>
</organism>
<accession>A0AAV6TNX7</accession>
<dbReference type="AlphaFoldDB" id="A0AAV6TNX7"/>
<name>A0AAV6TNX7_9ARAC</name>
<gene>
    <name evidence="1" type="ORF">JTE90_016979</name>
</gene>
<dbReference type="EMBL" id="JAFNEN010001554">
    <property type="protein sequence ID" value="KAG8173670.1"/>
    <property type="molecule type" value="Genomic_DNA"/>
</dbReference>
<sequence>MPENLRVYFPEHAMKTLARYYAEEEYIGLDVDDLVGRVQTELYRKRFHSFQDIKLAFEIQDSDKKGNMSPDRVYFVLRSTSLPINRDLLKSFIYKFPKAENKINYKDLVKSLDWIHHPAEYDSGEPHAIQINWERIETVKNMDKIKYNVFLMDVVPS</sequence>
<evidence type="ECO:0000313" key="2">
    <source>
        <dbReference type="Proteomes" id="UP000827092"/>
    </source>
</evidence>
<reference evidence="1 2" key="1">
    <citation type="journal article" date="2022" name="Nat. Ecol. Evol.">
        <title>A masculinizing supergene underlies an exaggerated male reproductive morph in a spider.</title>
        <authorList>
            <person name="Hendrickx F."/>
            <person name="De Corte Z."/>
            <person name="Sonet G."/>
            <person name="Van Belleghem S.M."/>
            <person name="Kostlbacher S."/>
            <person name="Vangestel C."/>
        </authorList>
    </citation>
    <scope>NUCLEOTIDE SEQUENCE [LARGE SCALE GENOMIC DNA]</scope>
    <source>
        <strain evidence="1">W744_W776</strain>
    </source>
</reference>
<evidence type="ECO:0008006" key="3">
    <source>
        <dbReference type="Google" id="ProtNLM"/>
    </source>
</evidence>
<protein>
    <recommendedName>
        <fullName evidence="3">EF-hand domain-containing protein</fullName>
    </recommendedName>
</protein>
<dbReference type="Gene3D" id="1.10.238.10">
    <property type="entry name" value="EF-hand"/>
    <property type="match status" value="1"/>
</dbReference>
<dbReference type="Proteomes" id="UP000827092">
    <property type="component" value="Unassembled WGS sequence"/>
</dbReference>